<evidence type="ECO:0000256" key="3">
    <source>
        <dbReference type="SAM" id="SignalP"/>
    </source>
</evidence>
<dbReference type="Proteomes" id="UP001595630">
    <property type="component" value="Unassembled WGS sequence"/>
</dbReference>
<dbReference type="InterPro" id="IPR018990">
    <property type="entry name" value="Prot_inh_I42_chagasin"/>
</dbReference>
<dbReference type="RefSeq" id="WP_386366418.1">
    <property type="nucleotide sequence ID" value="NZ_JBHRXZ010000024.1"/>
</dbReference>
<dbReference type="PANTHER" id="PTHR36530:SF1">
    <property type="entry name" value="AMOEBIASIN-1"/>
    <property type="match status" value="1"/>
</dbReference>
<feature type="signal peptide" evidence="3">
    <location>
        <begin position="1"/>
        <end position="20"/>
    </location>
</feature>
<comment type="caution">
    <text evidence="5">The sequence shown here is derived from an EMBL/GenBank/DDBJ whole genome shotgun (WGS) entry which is preliminary data.</text>
</comment>
<reference evidence="6" key="1">
    <citation type="journal article" date="2019" name="Int. J. Syst. Evol. Microbiol.">
        <title>The Global Catalogue of Microorganisms (GCM) 10K type strain sequencing project: providing services to taxonomists for standard genome sequencing and annotation.</title>
        <authorList>
            <consortium name="The Broad Institute Genomics Platform"/>
            <consortium name="The Broad Institute Genome Sequencing Center for Infectious Disease"/>
            <person name="Wu L."/>
            <person name="Ma J."/>
        </authorList>
    </citation>
    <scope>NUCLEOTIDE SEQUENCE [LARGE SCALE GENOMIC DNA]</scope>
    <source>
        <strain evidence="6">KCTC 42447</strain>
    </source>
</reference>
<dbReference type="PROSITE" id="PS51257">
    <property type="entry name" value="PROKAR_LIPOPROTEIN"/>
    <property type="match status" value="1"/>
</dbReference>
<dbReference type="InterPro" id="IPR052781">
    <property type="entry name" value="Cys_protease_inhibitor_I42"/>
</dbReference>
<keyword evidence="2" id="KW-0789">Thiol protease inhibitor</keyword>
<dbReference type="Gene3D" id="2.60.40.2020">
    <property type="match status" value="1"/>
</dbReference>
<dbReference type="Pfam" id="PF09394">
    <property type="entry name" value="Inhibitor_I42"/>
    <property type="match status" value="1"/>
</dbReference>
<evidence type="ECO:0000313" key="5">
    <source>
        <dbReference type="EMBL" id="MFC3609140.1"/>
    </source>
</evidence>
<dbReference type="GO" id="GO:0030414">
    <property type="term" value="F:peptidase inhibitor activity"/>
    <property type="evidence" value="ECO:0007669"/>
    <property type="project" value="UniProtKB-KW"/>
</dbReference>
<dbReference type="PANTHER" id="PTHR36530">
    <property type="entry name" value="INHIBITOR OF CYSTEINE PEPTIDASE"/>
    <property type="match status" value="1"/>
</dbReference>
<name>A0ABV7T7J0_9GAMM</name>
<keyword evidence="1 5" id="KW-0646">Protease inhibitor</keyword>
<dbReference type="EMBL" id="JBHRXZ010000024">
    <property type="protein sequence ID" value="MFC3609140.1"/>
    <property type="molecule type" value="Genomic_DNA"/>
</dbReference>
<dbReference type="SUPFAM" id="SSF141066">
    <property type="entry name" value="ICP-like"/>
    <property type="match status" value="1"/>
</dbReference>
<proteinExistence type="predicted"/>
<evidence type="ECO:0000313" key="6">
    <source>
        <dbReference type="Proteomes" id="UP001595630"/>
    </source>
</evidence>
<sequence>MTDFPRLLLAASLVALGACASTPPSSVTLTHDRKCPVALQSGQTLILSLPSNPASGYRWQADSLAGEVLRSLGPEVFSNPDSGVIGGDGLSTWRFEAARAGEDRLHLSYRQPWEPEGEPGAEFDCRVRVR</sequence>
<evidence type="ECO:0000256" key="1">
    <source>
        <dbReference type="ARBA" id="ARBA00022690"/>
    </source>
</evidence>
<keyword evidence="3" id="KW-0732">Signal</keyword>
<keyword evidence="6" id="KW-1185">Reference proteome</keyword>
<dbReference type="InterPro" id="IPR036331">
    <property type="entry name" value="Chagasin-like_sf"/>
</dbReference>
<evidence type="ECO:0000256" key="2">
    <source>
        <dbReference type="ARBA" id="ARBA00022704"/>
    </source>
</evidence>
<evidence type="ECO:0000259" key="4">
    <source>
        <dbReference type="Pfam" id="PF09394"/>
    </source>
</evidence>
<organism evidence="5 6">
    <name type="scientific">Stutzerimonas tarimensis</name>
    <dbReference type="NCBI Taxonomy" id="1507735"/>
    <lineage>
        <taxon>Bacteria</taxon>
        <taxon>Pseudomonadati</taxon>
        <taxon>Pseudomonadota</taxon>
        <taxon>Gammaproteobacteria</taxon>
        <taxon>Pseudomonadales</taxon>
        <taxon>Pseudomonadaceae</taxon>
        <taxon>Stutzerimonas</taxon>
    </lineage>
</organism>
<feature type="domain" description="Proteinase inhibitor I42 chagasin" evidence="4">
    <location>
        <begin position="39"/>
        <end position="127"/>
    </location>
</feature>
<accession>A0ABV7T7J0</accession>
<feature type="chain" id="PRO_5045534248" evidence="3">
    <location>
        <begin position="21"/>
        <end position="130"/>
    </location>
</feature>
<protein>
    <submittedName>
        <fullName evidence="5">Protease inhibitor I42 family protein</fullName>
    </submittedName>
</protein>
<gene>
    <name evidence="5" type="ORF">ACFOMF_15265</name>
</gene>